<evidence type="ECO:0000256" key="1">
    <source>
        <dbReference type="SAM" id="MobiDB-lite"/>
    </source>
</evidence>
<proteinExistence type="predicted"/>
<keyword evidence="2" id="KW-0732">Signal</keyword>
<feature type="chain" id="PRO_5045762480" evidence="2">
    <location>
        <begin position="27"/>
        <end position="1507"/>
    </location>
</feature>
<evidence type="ECO:0000313" key="3">
    <source>
        <dbReference type="EMBL" id="MDO7873826.1"/>
    </source>
</evidence>
<evidence type="ECO:0000256" key="2">
    <source>
        <dbReference type="SAM" id="SignalP"/>
    </source>
</evidence>
<organism evidence="3 4">
    <name type="scientific">Hymenobacter aranciens</name>
    <dbReference type="NCBI Taxonomy" id="3063996"/>
    <lineage>
        <taxon>Bacteria</taxon>
        <taxon>Pseudomonadati</taxon>
        <taxon>Bacteroidota</taxon>
        <taxon>Cytophagia</taxon>
        <taxon>Cytophagales</taxon>
        <taxon>Hymenobacteraceae</taxon>
        <taxon>Hymenobacter</taxon>
    </lineage>
</organism>
<keyword evidence="4" id="KW-1185">Reference proteome</keyword>
<dbReference type="RefSeq" id="WP_305005139.1">
    <property type="nucleotide sequence ID" value="NZ_JAUQSY010000002.1"/>
</dbReference>
<comment type="caution">
    <text evidence="3">The sequence shown here is derived from an EMBL/GenBank/DDBJ whole genome shotgun (WGS) entry which is preliminary data.</text>
</comment>
<dbReference type="EMBL" id="JAUQSY010000002">
    <property type="protein sequence ID" value="MDO7873826.1"/>
    <property type="molecule type" value="Genomic_DNA"/>
</dbReference>
<protein>
    <submittedName>
        <fullName evidence="3">Uncharacterized protein</fullName>
    </submittedName>
</protein>
<feature type="signal peptide" evidence="2">
    <location>
        <begin position="1"/>
        <end position="26"/>
    </location>
</feature>
<name>A0ABT9B6C4_9BACT</name>
<accession>A0ABT9B6C4</accession>
<reference evidence="3" key="1">
    <citation type="submission" date="2023-07" db="EMBL/GenBank/DDBJ databases">
        <authorList>
            <person name="Kim M.K."/>
        </authorList>
    </citation>
    <scope>NUCLEOTIDE SEQUENCE</scope>
    <source>
        <strain evidence="3">ASUV-10-1</strain>
    </source>
</reference>
<feature type="compositionally biased region" description="Polar residues" evidence="1">
    <location>
        <begin position="843"/>
        <end position="854"/>
    </location>
</feature>
<evidence type="ECO:0000313" key="4">
    <source>
        <dbReference type="Proteomes" id="UP001176429"/>
    </source>
</evidence>
<dbReference type="Proteomes" id="UP001176429">
    <property type="component" value="Unassembled WGS sequence"/>
</dbReference>
<feature type="region of interest" description="Disordered" evidence="1">
    <location>
        <begin position="828"/>
        <end position="858"/>
    </location>
</feature>
<gene>
    <name evidence="3" type="ORF">Q5H93_03710</name>
</gene>
<sequence>MTTTATSRRLPLLLALLLPGAYQALAQTTPGVGIGTTVPDVSAALDIVSSDKGLLLPRVADATSIATPATGLLVFQTGGTPGFYYNAGTPAAPNWQQIATAAGAALTATNGLTKTGAAIGLGGTLTQATTIATAGFDLGLTGTGRLGVGTSSPATTLDVRTTDGSARITVGTTANTGGGIAFGNTGHGIQRGFPTLDADNNVGFYTTAGNLYLSGNSNRTDQFVLTNGGSVGIGTGTPTARQETVGDLRVTYAGSGAGTVGTATAVNVLGTGMANLGQSFTLNTATTITSVTLRASNTYATTLTLYTGAGNAGTALTAALPISFTAGSPATVTLPTPLAVGAGVYTLVLATGNGVSTHNGNVYNGGTVYVGTSAQPHLDLEFTVAFSAGPATALYAGAGSVGVNTGAPTATLDVNGSTRLRGLTTPGVVTTDAQGNLGSAAAPSGTDFIQNQTAADQTGGFRVSGTGTADRLAATSTVFVDAANANTGTFTGSSPLKGVVFGSAGSGEGIGANRAGGPNGFGVDIYTNFTPRLSVANSGNVGIGTSSPSQKLDVNGSANVTGNGYVGGQLGVGTTSPGGQLANTSVNTFGSYIHGGGGSSLNWAANQAGYVAQFYNGGTGAASHGVVVKIDGSDAGAFALDVSKGAQNTPGTSLLAVKATGRVGIGTTNPQGTLDVASGTVRLPGGGGNDTWFNYSDGKNYLRGTTVMGEGGSSVGIGTSSPTATLDVAGSTRLRGLATAGLVVTDANGNLSSSTSLPAGVTGDNLGNHTATQALNLQGNALTGSGSSIAGVGLGVRADGGLNIGQNTSDNIFLGYLAGAATTPGGGLTGTRNTLTGVRSGRDNTTGGANTFTGYESGRENETGSFNVFLGYQSGVVNTSGSNNAFTGNQSGFVNTSGSGNTFTGTQSGRGTTTGNNNTFVGLQAGRYNDTGSSNTALGAGSGPATGSDALTNTTAVGANAVVTASNSVVLGNNANVGIGTSAPTEKLEVAGGIKFTGAGSVLTFPDGSTQAIAATGTSFIQNQTSTNQAGGFRISGDALVGGNVGIGTPTPGARLDVNGSIWSRSTVRVDANDTNNGGLSTNAALYFGNGSSASFEGIASKRTSGGNQYGLDFYTANTNRLAISNTGAVSLGSLVGTGTRLVTADASGILSTTAAPSGTDFIQNQTTPQANSNFNVAGTGTVGGLLTATGGATVAGATNINTTGTAGTNIGTGATSGTVSIGRVGGDTFLYGPVTVAGNTNINTGTGAATTSIGTGTGSGAVSIGRSGGSTGISGSTTVTGTTAVNTSGTAATSIGNSTGALTLTGPTTVTGTVGITGATTITGPATVSGNVGIGTTAPAAKLEVVGDVRIPAANSYTYAAARPKSLMLGGFDFKAENGTVGTAIDGSTDEFYPTNGTTPAFRAPVHLPQGAVITSITLLGYDFVTPNLTADLITYTATSSANRTTLTTAASSGTPGYTSVNSATIATTVDNDNNTYSVRVSFGAVNTNGLTLRGVRVNYTINKVE</sequence>